<feature type="coiled-coil region" evidence="1">
    <location>
        <begin position="163"/>
        <end position="292"/>
    </location>
</feature>
<evidence type="ECO:0000313" key="3">
    <source>
        <dbReference type="Proteomes" id="UP000005204"/>
    </source>
</evidence>
<dbReference type="Proteomes" id="UP000005204">
    <property type="component" value="Unassembled WGS sequence"/>
</dbReference>
<reference evidence="3" key="1">
    <citation type="journal article" date="2008" name="Insect Biochem. Mol. Biol.">
        <title>The genome of a lepidopteran model insect, the silkworm Bombyx mori.</title>
        <authorList>
            <consortium name="International Silkworm Genome Consortium"/>
        </authorList>
    </citation>
    <scope>NUCLEOTIDE SEQUENCE [LARGE SCALE GENOMIC DNA]</scope>
    <source>
        <strain evidence="3">p50T</strain>
    </source>
</reference>
<reference evidence="2" key="2">
    <citation type="submission" date="2022-06" db="UniProtKB">
        <authorList>
            <consortium name="EnsemblMetazoa"/>
        </authorList>
    </citation>
    <scope>IDENTIFICATION</scope>
    <source>
        <strain evidence="2">p50T (Dazao)</strain>
    </source>
</reference>
<keyword evidence="3" id="KW-1185">Reference proteome</keyword>
<dbReference type="RefSeq" id="XP_037875453.1">
    <property type="nucleotide sequence ID" value="XM_038019525.1"/>
</dbReference>
<dbReference type="GeneID" id="101745641"/>
<evidence type="ECO:0000256" key="1">
    <source>
        <dbReference type="SAM" id="Coils"/>
    </source>
</evidence>
<evidence type="ECO:0000313" key="2">
    <source>
        <dbReference type="EnsemblMetazoa" id="XP_037875453.1"/>
    </source>
</evidence>
<feature type="coiled-coil region" evidence="1">
    <location>
        <begin position="343"/>
        <end position="377"/>
    </location>
</feature>
<sequence>MNQMPDCLHRRKKALDRLIRELSGTPCGSNVQCRNECGDKVAARLMRDFWNILKEDPSCNLAHEVQNRLCARPSSRSCDSCSHRQHIACYMAGRKRDDGDDQRRDALNKVKTFCKNNPDPKSTPRCCTSQSPALSDKDIIPLTKILCNLKEAASFDKQCDAKITALMAAQKELRDQIQNLEKRENAGIQLLKQADCMWTCMEDAYKKKVEDSLERQKTLLEELKEVETSATKWRKNKKDLESQLKNIEKCEKEIKEKINLKTNDLKCVNNEIDDFQKRIDKNKKEIDAATKSLTTKKQASDLKVANLASDIAKKQTVISDETKNKEKKERDGINFVKDAREDLQKLCRVLLQKRIENEDLRAERDALNLEIDLLNKSHDACQDKCAQKQQSILEEIKLTDQEIAKYKTKCVKCHQCTDTIDVRKYCTDCPRCSVERDCLYEDDKCRPDDTLDCVCMSVKEKLLDNIFDNMYTVLERQAKTEKGKAVGGAILKCLKKSRNGKLDAATRKLLQDFVLTTVKQHLNLTIVGGAVKTRCEMDPETHKQLMLCLKQVTVVGPPKEDKGTASKKESCRRWGGECNCPKGGKGCVCDKIAPPLPPEEPSIPEGVDNAETCKVSFCPRKTSTSCGPDVAMQAVPSRVGAEVAALKPDACKDSTCAYPKNMRAAQCVLGPEILNSPTKGSRLSVPFRPEIPVLDEKFCDCSISSVKSCVCRDAKKLKVVICEGCNKENCDILWERALKAVCPPFNEDSKLVHKNNDDVLLVSKDKNNVEEIVAEKNENHTNILEHIINLTSSKSGTLMTELDEKIIEFIENGINENKLAYVKNISPESIVVGFDDNDECVQNRSRISIRKTSSGSKYLEIRSAKNSVKSELNVKSNNLEKLVHSKSLSPERLTKTREKSSSCNFNKNYIKKLKKKSLDYKNRNNITKSAKKDDEKDSTQVNKLKIKISNKIIEAPAILKLTASQNFKVLMNKEYESWFSQQLKECIKNGTCKFKLHKTNSGNYLIDLDENDEANTRHLLKMTSSKSFKIVTDRENSKNKCESKECEDLSTQRSFDLHVKSKSDSKVYKKDKKVPDSQTLMQSSESLKKTPSGKLIVVLDKDTKTNLINNLKNYLVDCNGFVPVTKTESGEIIIDFNSNKSTLSKGSLKITASGNIYAIIDESLLKSADQNQRHNKNCIYSNIRGSEHLINKNRYPNNKSIATTCNGIPNESTCDVLKCVCHNLQCLAKNIEKHSEQGNICTPRKSFLNWTDVKTNDIRKARRSNLNTLKDYPHIVIKPNSNDSNVKSKEECFYVVETGCSFHKNRYVGVSNELLKISGPCNVIQDKTINRNDSKLLDQCKVIDDSYWDSLRYLPPQLPAFLKDVEYK</sequence>
<keyword evidence="1" id="KW-0175">Coiled coil</keyword>
<name>A0A8R2M6D8_BOMMO</name>
<protein>
    <submittedName>
        <fullName evidence="2">Uncharacterized protein</fullName>
    </submittedName>
</protein>
<dbReference type="EnsemblMetazoa" id="XM_038019525.1">
    <property type="protein sequence ID" value="XP_037875453.1"/>
    <property type="gene ID" value="LOC101745641"/>
</dbReference>
<proteinExistence type="predicted"/>
<organism evidence="2 3">
    <name type="scientific">Bombyx mori</name>
    <name type="common">Silk moth</name>
    <dbReference type="NCBI Taxonomy" id="7091"/>
    <lineage>
        <taxon>Eukaryota</taxon>
        <taxon>Metazoa</taxon>
        <taxon>Ecdysozoa</taxon>
        <taxon>Arthropoda</taxon>
        <taxon>Hexapoda</taxon>
        <taxon>Insecta</taxon>
        <taxon>Pterygota</taxon>
        <taxon>Neoptera</taxon>
        <taxon>Endopterygota</taxon>
        <taxon>Lepidoptera</taxon>
        <taxon>Glossata</taxon>
        <taxon>Ditrysia</taxon>
        <taxon>Bombycoidea</taxon>
        <taxon>Bombycidae</taxon>
        <taxon>Bombycinae</taxon>
        <taxon>Bombyx</taxon>
    </lineage>
</organism>
<accession>A0A8R2M6D8</accession>